<accession>S3ZE45</accession>
<dbReference type="AlphaFoldDB" id="S3ZE45"/>
<gene>
    <name evidence="2" type="ORF">STRAU_6015</name>
</gene>
<evidence type="ECO:0000313" key="2">
    <source>
        <dbReference type="EMBL" id="EPH40934.1"/>
    </source>
</evidence>
<evidence type="ECO:0000256" key="1">
    <source>
        <dbReference type="SAM" id="MobiDB-lite"/>
    </source>
</evidence>
<comment type="caution">
    <text evidence="2">The sequence shown here is derived from an EMBL/GenBank/DDBJ whole genome shotgun (WGS) entry which is preliminary data.</text>
</comment>
<dbReference type="Proteomes" id="UP000014629">
    <property type="component" value="Unassembled WGS sequence"/>
</dbReference>
<protein>
    <submittedName>
        <fullName evidence="2">Uncharacterized protein</fullName>
    </submittedName>
</protein>
<sequence length="35" mass="3736">MRGERPLGPGPNWQAASGTSADGRLFARSRNALHT</sequence>
<evidence type="ECO:0000313" key="3">
    <source>
        <dbReference type="Proteomes" id="UP000014629"/>
    </source>
</evidence>
<dbReference type="EMBL" id="AOPZ01000359">
    <property type="protein sequence ID" value="EPH40934.1"/>
    <property type="molecule type" value="Genomic_DNA"/>
</dbReference>
<reference evidence="2 3" key="1">
    <citation type="submission" date="2013-02" db="EMBL/GenBank/DDBJ databases">
        <title>Draft Genome Sequence of Streptomyces aurantiacus, Which Produces Setomimycin.</title>
        <authorList>
            <person name="Gruening B.A."/>
            <person name="Praeg A."/>
            <person name="Erxleben A."/>
            <person name="Guenther S."/>
            <person name="Mueller M."/>
        </authorList>
    </citation>
    <scope>NUCLEOTIDE SEQUENCE [LARGE SCALE GENOMIC DNA]</scope>
    <source>
        <strain evidence="2 3">JA 4570</strain>
    </source>
</reference>
<proteinExistence type="predicted"/>
<keyword evidence="3" id="KW-1185">Reference proteome</keyword>
<feature type="region of interest" description="Disordered" evidence="1">
    <location>
        <begin position="1"/>
        <end position="35"/>
    </location>
</feature>
<organism evidence="2 3">
    <name type="scientific">Streptomyces aurantiacus JA 4570</name>
    <dbReference type="NCBI Taxonomy" id="1286094"/>
    <lineage>
        <taxon>Bacteria</taxon>
        <taxon>Bacillati</taxon>
        <taxon>Actinomycetota</taxon>
        <taxon>Actinomycetes</taxon>
        <taxon>Kitasatosporales</taxon>
        <taxon>Streptomycetaceae</taxon>
        <taxon>Streptomyces</taxon>
        <taxon>Streptomyces aurantiacus group</taxon>
    </lineage>
</organism>
<name>S3ZE45_9ACTN</name>